<evidence type="ECO:0000256" key="4">
    <source>
        <dbReference type="ARBA" id="ARBA00022679"/>
    </source>
</evidence>
<feature type="binding site" evidence="11">
    <location>
        <position position="166"/>
    </location>
    <ligand>
        <name>ATP</name>
        <dbReference type="ChEBI" id="CHEBI:30616"/>
    </ligand>
</feature>
<dbReference type="PRINTS" id="PR01099">
    <property type="entry name" value="HYETHTZKNASE"/>
</dbReference>
<feature type="binding site" evidence="11">
    <location>
        <position position="44"/>
    </location>
    <ligand>
        <name>substrate</name>
    </ligand>
</feature>
<dbReference type="Pfam" id="PF02110">
    <property type="entry name" value="HK"/>
    <property type="match status" value="1"/>
</dbReference>
<dbReference type="CDD" id="cd01170">
    <property type="entry name" value="THZ_kinase"/>
    <property type="match status" value="1"/>
</dbReference>
<accession>A0A376G0V7</accession>
<dbReference type="Proteomes" id="UP000254737">
    <property type="component" value="Unassembled WGS sequence"/>
</dbReference>
<evidence type="ECO:0000256" key="3">
    <source>
        <dbReference type="ARBA" id="ARBA00004868"/>
    </source>
</evidence>
<dbReference type="GO" id="GO:0004417">
    <property type="term" value="F:hydroxyethylthiazole kinase activity"/>
    <property type="evidence" value="ECO:0007669"/>
    <property type="project" value="UniProtKB-UniRule"/>
</dbReference>
<evidence type="ECO:0000313" key="13">
    <source>
        <dbReference type="Proteomes" id="UP000254737"/>
    </source>
</evidence>
<keyword evidence="4 11" id="KW-0808">Transferase</keyword>
<reference evidence="12 13" key="1">
    <citation type="submission" date="2018-06" db="EMBL/GenBank/DDBJ databases">
        <authorList>
            <consortium name="Pathogen Informatics"/>
            <person name="Doyle S."/>
        </authorList>
    </citation>
    <scope>NUCLEOTIDE SEQUENCE [LARGE SCALE GENOMIC DNA]</scope>
    <source>
        <strain evidence="12 13">NCTC13456</strain>
    </source>
</reference>
<dbReference type="NCBIfam" id="TIGR00694">
    <property type="entry name" value="thiM"/>
    <property type="match status" value="1"/>
</dbReference>
<keyword evidence="7 11" id="KW-0418">Kinase</keyword>
<comment type="similarity">
    <text evidence="11">Belongs to the Thz kinase family.</text>
</comment>
<feature type="binding site" evidence="11">
    <location>
        <position position="193"/>
    </location>
    <ligand>
        <name>substrate</name>
    </ligand>
</feature>
<protein>
    <recommendedName>
        <fullName evidence="11">Hydroxyethylthiazole kinase</fullName>
        <ecNumber evidence="11">2.7.1.50</ecNumber>
    </recommendedName>
    <alternativeName>
        <fullName evidence="11">4-methyl-5-beta-hydroxyethylthiazole kinase</fullName>
        <shortName evidence="11">TH kinase</shortName>
        <shortName evidence="11">Thz kinase</shortName>
    </alternativeName>
</protein>
<dbReference type="NCBIfam" id="NF006830">
    <property type="entry name" value="PRK09355.1"/>
    <property type="match status" value="1"/>
</dbReference>
<evidence type="ECO:0000256" key="2">
    <source>
        <dbReference type="ARBA" id="ARBA00001946"/>
    </source>
</evidence>
<keyword evidence="5 11" id="KW-0479">Metal-binding</keyword>
<dbReference type="Gene3D" id="3.40.1190.20">
    <property type="match status" value="1"/>
</dbReference>
<organism evidence="12 13">
    <name type="scientific">Empedobacter falsenii</name>
    <dbReference type="NCBI Taxonomy" id="343874"/>
    <lineage>
        <taxon>Bacteria</taxon>
        <taxon>Pseudomonadati</taxon>
        <taxon>Bacteroidota</taxon>
        <taxon>Flavobacteriia</taxon>
        <taxon>Flavobacteriales</taxon>
        <taxon>Weeksellaceae</taxon>
        <taxon>Empedobacter</taxon>
    </lineage>
</organism>
<dbReference type="PIRSF" id="PIRSF000513">
    <property type="entry name" value="Thz_kinase"/>
    <property type="match status" value="1"/>
</dbReference>
<evidence type="ECO:0000313" key="12">
    <source>
        <dbReference type="EMBL" id="STD54259.1"/>
    </source>
</evidence>
<dbReference type="GO" id="GO:0005524">
    <property type="term" value="F:ATP binding"/>
    <property type="evidence" value="ECO:0007669"/>
    <property type="project" value="UniProtKB-UniRule"/>
</dbReference>
<evidence type="ECO:0000256" key="8">
    <source>
        <dbReference type="ARBA" id="ARBA00022840"/>
    </source>
</evidence>
<dbReference type="EMBL" id="UFXS01000001">
    <property type="protein sequence ID" value="STD54259.1"/>
    <property type="molecule type" value="Genomic_DNA"/>
</dbReference>
<dbReference type="SUPFAM" id="SSF53613">
    <property type="entry name" value="Ribokinase-like"/>
    <property type="match status" value="1"/>
</dbReference>
<comment type="pathway">
    <text evidence="3 11">Cofactor biosynthesis; thiamine diphosphate biosynthesis; 4-methyl-5-(2-phosphoethyl)-thiazole from 5-(2-hydroxyethyl)-4-methylthiazole: step 1/1.</text>
</comment>
<dbReference type="UniPathway" id="UPA00060">
    <property type="reaction ID" value="UER00139"/>
</dbReference>
<comment type="function">
    <text evidence="11">Catalyzes the phosphorylation of the hydroxyl group of 4-methyl-5-beta-hydroxyethylthiazole (THZ).</text>
</comment>
<gene>
    <name evidence="11 12" type="primary">thiM</name>
    <name evidence="12" type="ORF">NCTC13456_00919</name>
</gene>
<evidence type="ECO:0000256" key="6">
    <source>
        <dbReference type="ARBA" id="ARBA00022741"/>
    </source>
</evidence>
<dbReference type="InterPro" id="IPR029056">
    <property type="entry name" value="Ribokinase-like"/>
</dbReference>
<proteinExistence type="inferred from homology"/>
<dbReference type="RefSeq" id="WP_114999009.1">
    <property type="nucleotide sequence ID" value="NZ_UFXS01000001.1"/>
</dbReference>
<comment type="cofactor">
    <cofactor evidence="2 11">
        <name>Mg(2+)</name>
        <dbReference type="ChEBI" id="CHEBI:18420"/>
    </cofactor>
</comment>
<dbReference type="HAMAP" id="MF_00228">
    <property type="entry name" value="Thz_kinase"/>
    <property type="match status" value="1"/>
</dbReference>
<keyword evidence="6 11" id="KW-0547">Nucleotide-binding</keyword>
<keyword evidence="8 11" id="KW-0067">ATP-binding</keyword>
<feature type="binding site" evidence="11">
    <location>
        <position position="119"/>
    </location>
    <ligand>
        <name>ATP</name>
        <dbReference type="ChEBI" id="CHEBI:30616"/>
    </ligand>
</feature>
<dbReference type="GO" id="GO:0009229">
    <property type="term" value="P:thiamine diphosphate biosynthetic process"/>
    <property type="evidence" value="ECO:0007669"/>
    <property type="project" value="UniProtKB-UniRule"/>
</dbReference>
<name>A0A376G0V7_9FLAO</name>
<keyword evidence="9 11" id="KW-0460">Magnesium</keyword>
<evidence type="ECO:0000256" key="1">
    <source>
        <dbReference type="ARBA" id="ARBA00001771"/>
    </source>
</evidence>
<dbReference type="STRING" id="343874.GCA_000805695_00840"/>
<evidence type="ECO:0000256" key="5">
    <source>
        <dbReference type="ARBA" id="ARBA00022723"/>
    </source>
</evidence>
<keyword evidence="10 11" id="KW-0784">Thiamine biosynthesis</keyword>
<dbReference type="InterPro" id="IPR000417">
    <property type="entry name" value="Hyethyz_kinase"/>
</dbReference>
<dbReference type="GO" id="GO:0009228">
    <property type="term" value="P:thiamine biosynthetic process"/>
    <property type="evidence" value="ECO:0007669"/>
    <property type="project" value="UniProtKB-KW"/>
</dbReference>
<dbReference type="AlphaFoldDB" id="A0A376G0V7"/>
<evidence type="ECO:0000256" key="7">
    <source>
        <dbReference type="ARBA" id="ARBA00022777"/>
    </source>
</evidence>
<comment type="catalytic activity">
    <reaction evidence="1 11">
        <text>5-(2-hydroxyethyl)-4-methylthiazole + ATP = 4-methyl-5-(2-phosphooxyethyl)-thiazole + ADP + H(+)</text>
        <dbReference type="Rhea" id="RHEA:24212"/>
        <dbReference type="ChEBI" id="CHEBI:15378"/>
        <dbReference type="ChEBI" id="CHEBI:17957"/>
        <dbReference type="ChEBI" id="CHEBI:30616"/>
        <dbReference type="ChEBI" id="CHEBI:58296"/>
        <dbReference type="ChEBI" id="CHEBI:456216"/>
        <dbReference type="EC" id="2.7.1.50"/>
    </reaction>
</comment>
<sequence length="267" mass="28918">MENLIIQNLHAVRTKNPLVHNITNFVVMNNTANALLAIGASPVMIHAHKEVENIVKISNALVINIGTLDDYWAESMLIAAKKAHQLNKPWVLDPVGAGISTFRNELIKELLRYHPTVIRGNASEILALDTFEAVQGKGVDSTHQSNQAIKAAHNLNQKIGSVVCISGASDFIVSNNPIIEIKNGHELMTKVTGLGCSATASIGAFIGLNKNPFLETVSGMAIFSLAGELAQKKSNSPGTLQMNLYDTLYHISAEEIQTNLKISVYED</sequence>
<evidence type="ECO:0000256" key="10">
    <source>
        <dbReference type="ARBA" id="ARBA00022977"/>
    </source>
</evidence>
<dbReference type="EC" id="2.7.1.50" evidence="11"/>
<evidence type="ECO:0000256" key="11">
    <source>
        <dbReference type="HAMAP-Rule" id="MF_00228"/>
    </source>
</evidence>
<evidence type="ECO:0000256" key="9">
    <source>
        <dbReference type="ARBA" id="ARBA00022842"/>
    </source>
</evidence>
<dbReference type="GO" id="GO:0000287">
    <property type="term" value="F:magnesium ion binding"/>
    <property type="evidence" value="ECO:0007669"/>
    <property type="project" value="UniProtKB-UniRule"/>
</dbReference>